<reference evidence="1" key="1">
    <citation type="submission" date="2020-10" db="EMBL/GenBank/DDBJ databases">
        <title>ChiBAC.</title>
        <authorList>
            <person name="Zenner C."/>
            <person name="Hitch T.C.A."/>
            <person name="Clavel T."/>
        </authorList>
    </citation>
    <scope>NUCLEOTIDE SEQUENCE</scope>
    <source>
        <strain evidence="1">DSM 107454</strain>
    </source>
</reference>
<dbReference type="AlphaFoldDB" id="A0A9D5M522"/>
<name>A0A9D5M522_9FIRM</name>
<gene>
    <name evidence="1" type="ORF">INF28_09770</name>
</gene>
<dbReference type="Gene3D" id="3.40.50.12480">
    <property type="match status" value="1"/>
</dbReference>
<dbReference type="InterPro" id="IPR053139">
    <property type="entry name" value="Surface_bspA-like"/>
</dbReference>
<dbReference type="EMBL" id="JADCKB010000022">
    <property type="protein sequence ID" value="MBE5040745.1"/>
    <property type="molecule type" value="Genomic_DNA"/>
</dbReference>
<dbReference type="InterPro" id="IPR032675">
    <property type="entry name" value="LRR_dom_sf"/>
</dbReference>
<dbReference type="Pfam" id="PF13306">
    <property type="entry name" value="LRR_5"/>
    <property type="match status" value="2"/>
</dbReference>
<dbReference type="Gene3D" id="3.80.10.10">
    <property type="entry name" value="Ribonuclease Inhibitor"/>
    <property type="match status" value="2"/>
</dbReference>
<dbReference type="SUPFAM" id="SSF52058">
    <property type="entry name" value="L domain-like"/>
    <property type="match status" value="1"/>
</dbReference>
<dbReference type="PANTHER" id="PTHR45661">
    <property type="entry name" value="SURFACE ANTIGEN"/>
    <property type="match status" value="1"/>
</dbReference>
<dbReference type="InterPro" id="IPR026906">
    <property type="entry name" value="LRR_5"/>
</dbReference>
<evidence type="ECO:0000313" key="2">
    <source>
        <dbReference type="Proteomes" id="UP000806542"/>
    </source>
</evidence>
<dbReference type="PANTHER" id="PTHR45661:SF3">
    <property type="entry name" value="IG-LIKE DOMAIN-CONTAINING PROTEIN"/>
    <property type="match status" value="1"/>
</dbReference>
<comment type="caution">
    <text evidence="1">The sequence shown here is derived from an EMBL/GenBank/DDBJ whole genome shotgun (WGS) entry which is preliminary data.</text>
</comment>
<organism evidence="1 2">
    <name type="scientific">Ructibacterium gallinarum</name>
    <dbReference type="NCBI Taxonomy" id="2779355"/>
    <lineage>
        <taxon>Bacteria</taxon>
        <taxon>Bacillati</taxon>
        <taxon>Bacillota</taxon>
        <taxon>Clostridia</taxon>
        <taxon>Eubacteriales</taxon>
        <taxon>Oscillospiraceae</taxon>
        <taxon>Ructibacterium</taxon>
    </lineage>
</organism>
<protein>
    <submittedName>
        <fullName evidence="1">Leucine-rich repeat domain-containing protein</fullName>
    </submittedName>
</protein>
<evidence type="ECO:0000313" key="1">
    <source>
        <dbReference type="EMBL" id="MBE5040745.1"/>
    </source>
</evidence>
<proteinExistence type="predicted"/>
<sequence length="560" mass="62202">MTEETLELPESNDVTLYAASSTVASGNCGENGSNITWSLDSGGTLTISGSGNLANYQSNSEVPWNGYAEQIKNVNLDVVTETLCPAENCCAFEMLSKINEIKIPEGVTEIPQSQKLFPRKLNRLVLPSTYTGQLTRSKLIGEMYCTDIVVSEDNPVYSSVDGTLFNKDQTKIIQYTRSYKERNYVIPETVRDIDGAFYSASFLQTLTITKNVEIVDMNIYNNMFNARGMGHDTFATFTEAIYVDEENPYFCSVDGVLYNKDMTILIWYPPYHQQGENFIIPNSVNVVAPGAFFGSKCSRVQFPNSVEILGFEAFWLSYIESITLPESIQTIYMACFFQCNFLSKVYIETKGDMYCGSQIFDACPKLKTVGGKGSGCDIEFCQMTVIPANMFSYCRYLTEVNIPNTVTEIKSSAFNMCPSLTNITVDKAENAIFGAPWGASGAAITYLRKMNIAPIAKTHIFTGNEIKQHISITEDRKDGTASTVLVENENYRLNYSNNVNVGTAEIEIDFMNGYAGLSNENLTFIITPKSSSELLITPIPNQSYTSHAVTPNPCITDMER</sequence>
<dbReference type="RefSeq" id="WP_226393300.1">
    <property type="nucleotide sequence ID" value="NZ_JADCKB010000022.1"/>
</dbReference>
<accession>A0A9D5M522</accession>
<keyword evidence="2" id="KW-1185">Reference proteome</keyword>
<dbReference type="Proteomes" id="UP000806542">
    <property type="component" value="Unassembled WGS sequence"/>
</dbReference>